<accession>A0A6J4NM19</accession>
<dbReference type="Pfam" id="PF14155">
    <property type="entry name" value="DUF4307"/>
    <property type="match status" value="1"/>
</dbReference>
<feature type="transmembrane region" description="Helical" evidence="1">
    <location>
        <begin position="17"/>
        <end position="39"/>
    </location>
</feature>
<protein>
    <recommendedName>
        <fullName evidence="3">DUF4307 domain-containing protein</fullName>
    </recommendedName>
</protein>
<dbReference type="EMBL" id="CADCUK010000163">
    <property type="protein sequence ID" value="CAA9386408.1"/>
    <property type="molecule type" value="Genomic_DNA"/>
</dbReference>
<organism evidence="2">
    <name type="scientific">uncultured Nocardioidaceae bacterium</name>
    <dbReference type="NCBI Taxonomy" id="253824"/>
    <lineage>
        <taxon>Bacteria</taxon>
        <taxon>Bacillati</taxon>
        <taxon>Actinomycetota</taxon>
        <taxon>Actinomycetes</taxon>
        <taxon>Propionibacteriales</taxon>
        <taxon>Nocardioidaceae</taxon>
        <taxon>environmental samples</taxon>
    </lineage>
</organism>
<dbReference type="AlphaFoldDB" id="A0A6J4NM19"/>
<keyword evidence="1" id="KW-0812">Transmembrane</keyword>
<evidence type="ECO:0008006" key="3">
    <source>
        <dbReference type="Google" id="ProtNLM"/>
    </source>
</evidence>
<keyword evidence="1" id="KW-0472">Membrane</keyword>
<proteinExistence type="predicted"/>
<keyword evidence="1" id="KW-1133">Transmembrane helix</keyword>
<name>A0A6J4NM19_9ACTN</name>
<evidence type="ECO:0000256" key="1">
    <source>
        <dbReference type="SAM" id="Phobius"/>
    </source>
</evidence>
<gene>
    <name evidence="2" type="ORF">AVDCRST_MAG47-2461</name>
</gene>
<reference evidence="2" key="1">
    <citation type="submission" date="2020-02" db="EMBL/GenBank/DDBJ databases">
        <authorList>
            <person name="Meier V. D."/>
        </authorList>
    </citation>
    <scope>NUCLEOTIDE SEQUENCE</scope>
    <source>
        <strain evidence="2">AVDCRST_MAG47</strain>
    </source>
</reference>
<sequence length="133" mass="14585">MTDLQERYRTPRATTRVVALVLIVALVGSGVSFLAWAVLFHGDPKVTSEVATWDIRDDHLVVAFLAVSRESQFTEASCRLRAIAADHTVVGEVTVPVTDGPEQQSLEVEIRTERTATTVENLGCTAPDQPRPR</sequence>
<dbReference type="InterPro" id="IPR025443">
    <property type="entry name" value="DUF4307"/>
</dbReference>
<evidence type="ECO:0000313" key="2">
    <source>
        <dbReference type="EMBL" id="CAA9386408.1"/>
    </source>
</evidence>